<organism evidence="4 5">
    <name type="scientific">Mesorhizobium newzealandense</name>
    <dbReference type="NCBI Taxonomy" id="1300302"/>
    <lineage>
        <taxon>Bacteria</taxon>
        <taxon>Pseudomonadati</taxon>
        <taxon>Pseudomonadota</taxon>
        <taxon>Alphaproteobacteria</taxon>
        <taxon>Hyphomicrobiales</taxon>
        <taxon>Phyllobacteriaceae</taxon>
        <taxon>Mesorhizobium</taxon>
    </lineage>
</organism>
<keyword evidence="1 4" id="KW-0808">Transferase</keyword>
<reference evidence="5" key="1">
    <citation type="journal article" date="2019" name="Int. J. Syst. Evol. Microbiol.">
        <title>The Global Catalogue of Microorganisms (GCM) 10K type strain sequencing project: providing services to taxonomists for standard genome sequencing and annotation.</title>
        <authorList>
            <consortium name="The Broad Institute Genomics Platform"/>
            <consortium name="The Broad Institute Genome Sequencing Center for Infectious Disease"/>
            <person name="Wu L."/>
            <person name="Ma J."/>
        </authorList>
    </citation>
    <scope>NUCLEOTIDE SEQUENCE [LARGE SCALE GENOMIC DNA]</scope>
    <source>
        <strain evidence="5">CGMCC 1.16225</strain>
    </source>
</reference>
<dbReference type="GO" id="GO:0016740">
    <property type="term" value="F:transferase activity"/>
    <property type="evidence" value="ECO:0007669"/>
    <property type="project" value="UniProtKB-KW"/>
</dbReference>
<dbReference type="SUPFAM" id="SSF52540">
    <property type="entry name" value="P-loop containing nucleoside triphosphate hydrolases"/>
    <property type="match status" value="1"/>
</dbReference>
<dbReference type="InterPro" id="IPR037359">
    <property type="entry name" value="NST/OST"/>
</dbReference>
<evidence type="ECO:0000256" key="1">
    <source>
        <dbReference type="ARBA" id="ARBA00022679"/>
    </source>
</evidence>
<dbReference type="InterPro" id="IPR027417">
    <property type="entry name" value="P-loop_NTPase"/>
</dbReference>
<protein>
    <submittedName>
        <fullName evidence="4">Sulfotransferase family protein</fullName>
        <ecNumber evidence="4">2.8.2.-</ecNumber>
    </submittedName>
</protein>
<accession>A0ABW4U5C2</accession>
<name>A0ABW4U5C2_9HYPH</name>
<keyword evidence="2" id="KW-0325">Glycoprotein</keyword>
<evidence type="ECO:0000256" key="2">
    <source>
        <dbReference type="ARBA" id="ARBA00023180"/>
    </source>
</evidence>
<dbReference type="EC" id="2.8.2.-" evidence="4"/>
<evidence type="ECO:0000313" key="4">
    <source>
        <dbReference type="EMBL" id="MFD1981326.1"/>
    </source>
</evidence>
<dbReference type="Proteomes" id="UP001597405">
    <property type="component" value="Unassembled WGS sequence"/>
</dbReference>
<evidence type="ECO:0000313" key="5">
    <source>
        <dbReference type="Proteomes" id="UP001597405"/>
    </source>
</evidence>
<dbReference type="RefSeq" id="WP_379092544.1">
    <property type="nucleotide sequence ID" value="NZ_JBHUGZ010000001.1"/>
</dbReference>
<dbReference type="PANTHER" id="PTHR10605:SF56">
    <property type="entry name" value="BIFUNCTIONAL HEPARAN SULFATE N-DEACETYLASE_N-SULFOTRANSFERASE"/>
    <property type="match status" value="1"/>
</dbReference>
<gene>
    <name evidence="4" type="ORF">ACFSOZ_01210</name>
</gene>
<proteinExistence type="predicted"/>
<evidence type="ECO:0000259" key="3">
    <source>
        <dbReference type="Pfam" id="PF00685"/>
    </source>
</evidence>
<dbReference type="PANTHER" id="PTHR10605">
    <property type="entry name" value="HEPARAN SULFATE SULFOTRANSFERASE"/>
    <property type="match status" value="1"/>
</dbReference>
<sequence>MPTLKTPTSRRANLIGIGAPRTATSSLARMLSATRDVFVPEEKEVNGFGIDDDVTDARYDMHFTEAAIDHRYLADISPVYLSSAQVAERIRSYNPEAKIIATLRDPVSRVISQYRHMKGKIDASLGPDLSLDINSYIKNGLIEISSHRAWDNSWYSASTNIVHSFYGSHLRRYYQSFPRKQILVLIYEDLIRPQPLRAKGAWEQQLQRFLGVGVNQQYWDNRAEGFETEIADDVAGDLKKLFAAEVSTASDLIGRDLVELWGY</sequence>
<comment type="caution">
    <text evidence="4">The sequence shown here is derived from an EMBL/GenBank/DDBJ whole genome shotgun (WGS) entry which is preliminary data.</text>
</comment>
<dbReference type="Gene3D" id="3.40.50.300">
    <property type="entry name" value="P-loop containing nucleotide triphosphate hydrolases"/>
    <property type="match status" value="1"/>
</dbReference>
<keyword evidence="5" id="KW-1185">Reference proteome</keyword>
<dbReference type="EMBL" id="JBHUGZ010000001">
    <property type="protein sequence ID" value="MFD1981326.1"/>
    <property type="molecule type" value="Genomic_DNA"/>
</dbReference>
<dbReference type="Pfam" id="PF00685">
    <property type="entry name" value="Sulfotransfer_1"/>
    <property type="match status" value="1"/>
</dbReference>
<feature type="domain" description="Sulfotransferase" evidence="3">
    <location>
        <begin position="94"/>
        <end position="216"/>
    </location>
</feature>
<dbReference type="InterPro" id="IPR000863">
    <property type="entry name" value="Sulfotransferase_dom"/>
</dbReference>